<feature type="compositionally biased region" description="Basic and acidic residues" evidence="11">
    <location>
        <begin position="517"/>
        <end position="531"/>
    </location>
</feature>
<evidence type="ECO:0000256" key="6">
    <source>
        <dbReference type="ARBA" id="ARBA00022908"/>
    </source>
</evidence>
<evidence type="ECO:0000259" key="12">
    <source>
        <dbReference type="PROSITE" id="PS50994"/>
    </source>
</evidence>
<dbReference type="GO" id="GO:0006310">
    <property type="term" value="P:DNA recombination"/>
    <property type="evidence" value="ECO:0007669"/>
    <property type="project" value="UniProtKB-KW"/>
</dbReference>
<keyword evidence="10" id="KW-0511">Multifunctional enzyme</keyword>
<evidence type="ECO:0000256" key="10">
    <source>
        <dbReference type="ARBA" id="ARBA00023268"/>
    </source>
</evidence>
<dbReference type="InterPro" id="IPR001584">
    <property type="entry name" value="Integrase_cat-core"/>
</dbReference>
<keyword evidence="5" id="KW-0460">Magnesium</keyword>
<evidence type="ECO:0000256" key="8">
    <source>
        <dbReference type="ARBA" id="ARBA00022932"/>
    </source>
</evidence>
<dbReference type="GO" id="GO:0015074">
    <property type="term" value="P:DNA integration"/>
    <property type="evidence" value="ECO:0007669"/>
    <property type="project" value="UniProtKB-KW"/>
</dbReference>
<keyword evidence="7" id="KW-0695">RNA-directed DNA polymerase</keyword>
<dbReference type="GO" id="GO:0003676">
    <property type="term" value="F:nucleic acid binding"/>
    <property type="evidence" value="ECO:0007669"/>
    <property type="project" value="InterPro"/>
</dbReference>
<dbReference type="GO" id="GO:0003887">
    <property type="term" value="F:DNA-directed DNA polymerase activity"/>
    <property type="evidence" value="ECO:0007669"/>
    <property type="project" value="UniProtKB-KW"/>
</dbReference>
<dbReference type="GO" id="GO:0016787">
    <property type="term" value="F:hydrolase activity"/>
    <property type="evidence" value="ECO:0007669"/>
    <property type="project" value="UniProtKB-KW"/>
</dbReference>
<dbReference type="PROSITE" id="PS50994">
    <property type="entry name" value="INTEGRASE"/>
    <property type="match status" value="1"/>
</dbReference>
<dbReference type="GO" id="GO:0046872">
    <property type="term" value="F:metal ion binding"/>
    <property type="evidence" value="ECO:0007669"/>
    <property type="project" value="UniProtKB-KW"/>
</dbReference>
<feature type="region of interest" description="Disordered" evidence="11">
    <location>
        <begin position="34"/>
        <end position="53"/>
    </location>
</feature>
<evidence type="ECO:0000256" key="5">
    <source>
        <dbReference type="ARBA" id="ARBA00022842"/>
    </source>
</evidence>
<keyword evidence="2" id="KW-0479">Metal-binding</keyword>
<dbReference type="PANTHER" id="PTHR42648:SF11">
    <property type="entry name" value="TRANSPOSON TY4-P GAG-POL POLYPROTEIN"/>
    <property type="match status" value="1"/>
</dbReference>
<evidence type="ECO:0000256" key="4">
    <source>
        <dbReference type="ARBA" id="ARBA00022801"/>
    </source>
</evidence>
<keyword evidence="4" id="KW-0378">Hydrolase</keyword>
<keyword evidence="8" id="KW-0239">DNA-directed DNA polymerase</keyword>
<feature type="compositionally biased region" description="Polar residues" evidence="11">
    <location>
        <begin position="488"/>
        <end position="510"/>
    </location>
</feature>
<sequence>MTHHKQSEKLIAVTPINKNKKVSFLNHVNVRVKSKSVKSKKKKDWKPTGHSNRPLVPGIRLLQAYDQATLSAHQLWKSEKQTHKPKAEDSIQEKLYLLHMDLCGQMRIESINGKKYILVIVDDYSLFTWVKFLRSKDETPEFVINFLKQIQVRLNATIKKTGTNNGTEFVNQMLKAYYGMLGSHIKLYLGLMHNLFSSTPYVPPTKKDWDILFQPMFDEYSNPSSSVVSRGLPVVASQTAFLNGELREEVYVSQPEGFVDQDNPTHVYKLKRALYSLKTNLDENLQGTPVDPTRYRGKAYRKALTCSETDLFLYLKGTPNMGLGIRKIPILHKQLMQMPIMPGVKILEEISLLVHSPWATNCEQVRLAGNLGSINDVLIPWEMEDQDMTMEEYVHYETEKSLRNDIVYNDALTSELDISHGPTVSPQHVDEVNWKIEISLSKSDDENYTIIYDNDLFSYKIVSSNALKLNMDNDDDKIDIKQSSGNISVEPLSSTYDNTSIEQQDRSSSLGYAINAERARDDKVVSDKENAAVEPHLTTTH</sequence>
<dbReference type="Pfam" id="PF07727">
    <property type="entry name" value="RVT_2"/>
    <property type="match status" value="1"/>
</dbReference>
<dbReference type="SUPFAM" id="SSF53098">
    <property type="entry name" value="Ribonuclease H-like"/>
    <property type="match status" value="1"/>
</dbReference>
<dbReference type="Gene3D" id="3.30.420.10">
    <property type="entry name" value="Ribonuclease H-like superfamily/Ribonuclease H"/>
    <property type="match status" value="1"/>
</dbReference>
<dbReference type="InterPro" id="IPR036397">
    <property type="entry name" value="RNaseH_sf"/>
</dbReference>
<gene>
    <name evidence="13" type="ORF">Tci_230295</name>
</gene>
<proteinExistence type="predicted"/>
<keyword evidence="9" id="KW-0233">DNA recombination</keyword>
<evidence type="ECO:0000256" key="11">
    <source>
        <dbReference type="SAM" id="MobiDB-lite"/>
    </source>
</evidence>
<feature type="region of interest" description="Disordered" evidence="11">
    <location>
        <begin position="488"/>
        <end position="541"/>
    </location>
</feature>
<evidence type="ECO:0000313" key="13">
    <source>
        <dbReference type="EMBL" id="GEW58319.1"/>
    </source>
</evidence>
<keyword evidence="8" id="KW-0808">Transferase</keyword>
<dbReference type="InterPro" id="IPR039537">
    <property type="entry name" value="Retrotran_Ty1/copia-like"/>
</dbReference>
<evidence type="ECO:0000256" key="1">
    <source>
        <dbReference type="ARBA" id="ARBA00022722"/>
    </source>
</evidence>
<feature type="domain" description="Integrase catalytic" evidence="12">
    <location>
        <begin position="81"/>
        <end position="263"/>
    </location>
</feature>
<protein>
    <submittedName>
        <fullName evidence="13">Integrase, catalytic region, zinc finger, CCHC-type, peptidase aspartic, catalytic</fullName>
    </submittedName>
</protein>
<dbReference type="EMBL" id="BKCJ010064610">
    <property type="protein sequence ID" value="GEW58319.1"/>
    <property type="molecule type" value="Genomic_DNA"/>
</dbReference>
<keyword evidence="3" id="KW-0255">Endonuclease</keyword>
<dbReference type="AlphaFoldDB" id="A0A699GXW5"/>
<name>A0A699GXW5_TANCI</name>
<keyword evidence="6" id="KW-0229">DNA integration</keyword>
<dbReference type="PANTHER" id="PTHR42648">
    <property type="entry name" value="TRANSPOSASE, PUTATIVE-RELATED"/>
    <property type="match status" value="1"/>
</dbReference>
<evidence type="ECO:0000256" key="2">
    <source>
        <dbReference type="ARBA" id="ARBA00022723"/>
    </source>
</evidence>
<comment type="caution">
    <text evidence="13">The sequence shown here is derived from an EMBL/GenBank/DDBJ whole genome shotgun (WGS) entry which is preliminary data.</text>
</comment>
<evidence type="ECO:0000256" key="7">
    <source>
        <dbReference type="ARBA" id="ARBA00022918"/>
    </source>
</evidence>
<accession>A0A699GXW5</accession>
<dbReference type="GO" id="GO:0004519">
    <property type="term" value="F:endonuclease activity"/>
    <property type="evidence" value="ECO:0007669"/>
    <property type="project" value="UniProtKB-KW"/>
</dbReference>
<dbReference type="InterPro" id="IPR012337">
    <property type="entry name" value="RNaseH-like_sf"/>
</dbReference>
<feature type="compositionally biased region" description="Basic residues" evidence="11">
    <location>
        <begin position="34"/>
        <end position="44"/>
    </location>
</feature>
<organism evidence="13">
    <name type="scientific">Tanacetum cinerariifolium</name>
    <name type="common">Dalmatian daisy</name>
    <name type="synonym">Chrysanthemum cinerariifolium</name>
    <dbReference type="NCBI Taxonomy" id="118510"/>
    <lineage>
        <taxon>Eukaryota</taxon>
        <taxon>Viridiplantae</taxon>
        <taxon>Streptophyta</taxon>
        <taxon>Embryophyta</taxon>
        <taxon>Tracheophyta</taxon>
        <taxon>Spermatophyta</taxon>
        <taxon>Magnoliopsida</taxon>
        <taxon>eudicotyledons</taxon>
        <taxon>Gunneridae</taxon>
        <taxon>Pentapetalae</taxon>
        <taxon>asterids</taxon>
        <taxon>campanulids</taxon>
        <taxon>Asterales</taxon>
        <taxon>Asteraceae</taxon>
        <taxon>Asteroideae</taxon>
        <taxon>Anthemideae</taxon>
        <taxon>Anthemidinae</taxon>
        <taxon>Tanacetum</taxon>
    </lineage>
</organism>
<evidence type="ECO:0000256" key="3">
    <source>
        <dbReference type="ARBA" id="ARBA00022759"/>
    </source>
</evidence>
<dbReference type="InterPro" id="IPR013103">
    <property type="entry name" value="RVT_2"/>
</dbReference>
<keyword evidence="8" id="KW-0548">Nucleotidyltransferase</keyword>
<evidence type="ECO:0000256" key="9">
    <source>
        <dbReference type="ARBA" id="ARBA00023172"/>
    </source>
</evidence>
<dbReference type="GO" id="GO:0003964">
    <property type="term" value="F:RNA-directed DNA polymerase activity"/>
    <property type="evidence" value="ECO:0007669"/>
    <property type="project" value="UniProtKB-KW"/>
</dbReference>
<keyword evidence="1" id="KW-0540">Nuclease</keyword>
<reference evidence="13" key="1">
    <citation type="journal article" date="2019" name="Sci. Rep.">
        <title>Draft genome of Tanacetum cinerariifolium, the natural source of mosquito coil.</title>
        <authorList>
            <person name="Yamashiro T."/>
            <person name="Shiraishi A."/>
            <person name="Satake H."/>
            <person name="Nakayama K."/>
        </authorList>
    </citation>
    <scope>NUCLEOTIDE SEQUENCE</scope>
</reference>